<dbReference type="PANTHER" id="PTHR21514:SF0">
    <property type="entry name" value="AP-4 COMPLEX ACCESSORY SUBUNIT TEPSIN"/>
    <property type="match status" value="1"/>
</dbReference>
<feature type="compositionally biased region" description="Low complexity" evidence="5">
    <location>
        <begin position="329"/>
        <end position="340"/>
    </location>
</feature>
<name>A0AAD7XKM4_9STRA</name>
<evidence type="ECO:0000313" key="7">
    <source>
        <dbReference type="EMBL" id="KAJ8606929.1"/>
    </source>
</evidence>
<dbReference type="EMBL" id="JAQMWT010000240">
    <property type="protein sequence ID" value="KAJ8606929.1"/>
    <property type="molecule type" value="Genomic_DNA"/>
</dbReference>
<dbReference type="GO" id="GO:0031410">
    <property type="term" value="C:cytoplasmic vesicle"/>
    <property type="evidence" value="ECO:0007669"/>
    <property type="project" value="UniProtKB-SubCell"/>
</dbReference>
<dbReference type="Proteomes" id="UP001230188">
    <property type="component" value="Unassembled WGS sequence"/>
</dbReference>
<feature type="region of interest" description="Disordered" evidence="5">
    <location>
        <begin position="186"/>
        <end position="214"/>
    </location>
</feature>
<dbReference type="PANTHER" id="PTHR21514">
    <property type="entry name" value="AP-4 COMPLEX ACCESSORY SUBUNIT TEPSIN"/>
    <property type="match status" value="1"/>
</dbReference>
<proteinExistence type="predicted"/>
<feature type="compositionally biased region" description="Polar residues" evidence="5">
    <location>
        <begin position="622"/>
        <end position="633"/>
    </location>
</feature>
<organism evidence="7 8">
    <name type="scientific">Chrysophaeum taylorii</name>
    <dbReference type="NCBI Taxonomy" id="2483200"/>
    <lineage>
        <taxon>Eukaryota</taxon>
        <taxon>Sar</taxon>
        <taxon>Stramenopiles</taxon>
        <taxon>Ochrophyta</taxon>
        <taxon>Pelagophyceae</taxon>
        <taxon>Pelagomonadales</taxon>
        <taxon>Pelagomonadaceae</taxon>
        <taxon>Chrysophaeum</taxon>
    </lineage>
</organism>
<feature type="region of interest" description="Disordered" evidence="5">
    <location>
        <begin position="283"/>
        <end position="360"/>
    </location>
</feature>
<feature type="compositionally biased region" description="Low complexity" evidence="5">
    <location>
        <begin position="533"/>
        <end position="550"/>
    </location>
</feature>
<dbReference type="AlphaFoldDB" id="A0AAD7XKM4"/>
<feature type="compositionally biased region" description="Low complexity" evidence="5">
    <location>
        <begin position="302"/>
        <end position="312"/>
    </location>
</feature>
<evidence type="ECO:0000259" key="6">
    <source>
        <dbReference type="PROSITE" id="PS50942"/>
    </source>
</evidence>
<feature type="region of interest" description="Disordered" evidence="5">
    <location>
        <begin position="475"/>
        <end position="655"/>
    </location>
</feature>
<keyword evidence="8" id="KW-1185">Reference proteome</keyword>
<feature type="region of interest" description="Disordered" evidence="5">
    <location>
        <begin position="109"/>
        <end position="156"/>
    </location>
</feature>
<comment type="caution">
    <text evidence="7">The sequence shown here is derived from an EMBL/GenBank/DDBJ whole genome shotgun (WGS) entry which is preliminary data.</text>
</comment>
<evidence type="ECO:0000256" key="2">
    <source>
        <dbReference type="ARBA" id="ARBA00004601"/>
    </source>
</evidence>
<feature type="compositionally biased region" description="Low complexity" evidence="5">
    <location>
        <begin position="123"/>
        <end position="141"/>
    </location>
</feature>
<dbReference type="Pfam" id="PF01417">
    <property type="entry name" value="ENTH"/>
    <property type="match status" value="1"/>
</dbReference>
<evidence type="ECO:0000256" key="4">
    <source>
        <dbReference type="ARBA" id="ARBA00023329"/>
    </source>
</evidence>
<dbReference type="SUPFAM" id="SSF48464">
    <property type="entry name" value="ENTH/VHS domain"/>
    <property type="match status" value="1"/>
</dbReference>
<evidence type="ECO:0000256" key="3">
    <source>
        <dbReference type="ARBA" id="ARBA00023034"/>
    </source>
</evidence>
<dbReference type="InterPro" id="IPR039273">
    <property type="entry name" value="TEPSIN"/>
</dbReference>
<dbReference type="CDD" id="cd03572">
    <property type="entry name" value="ENTH_like_Tepsin"/>
    <property type="match status" value="1"/>
</dbReference>
<dbReference type="InterPro" id="IPR035802">
    <property type="entry name" value="ENTH/VHS_tepsin"/>
</dbReference>
<evidence type="ECO:0000313" key="8">
    <source>
        <dbReference type="Proteomes" id="UP001230188"/>
    </source>
</evidence>
<keyword evidence="3" id="KW-0333">Golgi apparatus</keyword>
<dbReference type="Gene3D" id="1.25.40.90">
    <property type="match status" value="1"/>
</dbReference>
<keyword evidence="4" id="KW-0968">Cytoplasmic vesicle</keyword>
<evidence type="ECO:0000256" key="5">
    <source>
        <dbReference type="SAM" id="MobiDB-lite"/>
    </source>
</evidence>
<comment type="subcellular location">
    <subcellularLocation>
        <location evidence="1">Cytoplasmic vesicle</location>
    </subcellularLocation>
    <subcellularLocation>
        <location evidence="2">Golgi apparatus</location>
        <location evidence="2">trans-Golgi network</location>
    </subcellularLocation>
</comment>
<gene>
    <name evidence="7" type="ORF">CTAYLR_008626</name>
</gene>
<dbReference type="PROSITE" id="PS50942">
    <property type="entry name" value="ENTH"/>
    <property type="match status" value="1"/>
</dbReference>
<reference evidence="7" key="1">
    <citation type="submission" date="2023-01" db="EMBL/GenBank/DDBJ databases">
        <title>Metagenome sequencing of chrysophaentin producing Chrysophaeum taylorii.</title>
        <authorList>
            <person name="Davison J."/>
            <person name="Bewley C."/>
        </authorList>
    </citation>
    <scope>NUCLEOTIDE SEQUENCE</scope>
    <source>
        <strain evidence="7">NIES-1699</strain>
    </source>
</reference>
<sequence>MDRNMLARATSSDDSPTPGYMYGEIAKMTLASFEACKWIEEYLLKRLEKKNANVKRKTLLLIKHVARSGRPEFRRDLCRHLGPIKECLSFTGPPDPLRGDEMYSRVREAAKEAMESVTSDPVQQPAQQQQSSYASQSYESSSRYEGYGNSPMPKQPETYMEKAAALATGWKDKALDAAASFASGAGSAGYVGGSDRSGELPSTSRMTGFGNPHVPVERTQTWSEKAQSLGRRAGLAVRNVGFKNDIKEDLSSVYATNRGANSWGGAGSAEGSYDVPRELSRYAETQQNHQSWAAARPEETSAARSSSPRARGAVGGVWGNMGGGGGGPSQQQQQQQQQYQPEQEVRRNGGAGGADRDGEYERTLVTELCSAGGTRAAPPQEKLESFVRAAATLESDVVGPNLLDLLDDERPWQVKCKALAVVEALATADGCEHHKAYFAEVAEDLAYLANNPPVAVQKNARKMLAALGVETSASCVDSRRAARRAPRQQDALFASEESVAEITEPTDQPSEEPPPPQETPDLLGGYDEPTSPPTSTTSPPGSTTASPQTSGLFDDLSLKTPDDQPKKAPEIEPSNGDVSLLYKKTPEINEPSNGDVSLLYPTPARPSESRLDPFATADAVPPNNTSVPLTTNGAPPVNGGDPFSKTTTTTPKNDPFASLGELGDVSSRAPAPATGPAFVATTLSPAYQQHQILQQQQMQMNAQMYALMQQQQRLAQQQRQLAATKTFPQQGPYAMQSYATPVPDVSGSSFSFMAQDSKAKQADSFSFVNDMMK</sequence>
<feature type="compositionally biased region" description="Basic and acidic residues" evidence="5">
    <location>
        <begin position="556"/>
        <end position="570"/>
    </location>
</feature>
<protein>
    <recommendedName>
        <fullName evidence="6">ENTH domain-containing protein</fullName>
    </recommendedName>
</protein>
<dbReference type="InterPro" id="IPR013809">
    <property type="entry name" value="ENTH"/>
</dbReference>
<feature type="compositionally biased region" description="Gly residues" evidence="5">
    <location>
        <begin position="313"/>
        <end position="328"/>
    </location>
</feature>
<feature type="domain" description="ENTH" evidence="6">
    <location>
        <begin position="1"/>
        <end position="127"/>
    </location>
</feature>
<evidence type="ECO:0000256" key="1">
    <source>
        <dbReference type="ARBA" id="ARBA00004541"/>
    </source>
</evidence>
<dbReference type="InterPro" id="IPR008942">
    <property type="entry name" value="ENTH_VHS"/>
</dbReference>
<accession>A0AAD7XKM4</accession>
<dbReference type="GO" id="GO:0032588">
    <property type="term" value="C:trans-Golgi network membrane"/>
    <property type="evidence" value="ECO:0007669"/>
    <property type="project" value="TreeGrafter"/>
</dbReference>